<accession>A0AAD6Q2M8</accession>
<evidence type="ECO:0000313" key="2">
    <source>
        <dbReference type="Proteomes" id="UP001164929"/>
    </source>
</evidence>
<evidence type="ECO:0000313" key="1">
    <source>
        <dbReference type="EMBL" id="KAJ6976732.1"/>
    </source>
</evidence>
<keyword evidence="2" id="KW-1185">Reference proteome</keyword>
<gene>
    <name evidence="1" type="ORF">NC653_028791</name>
</gene>
<protein>
    <submittedName>
        <fullName evidence="1">Uncharacterized protein</fullName>
    </submittedName>
</protein>
<name>A0AAD6Q2M8_9ROSI</name>
<dbReference type="AlphaFoldDB" id="A0AAD6Q2M8"/>
<comment type="caution">
    <text evidence="1">The sequence shown here is derived from an EMBL/GenBank/DDBJ whole genome shotgun (WGS) entry which is preliminary data.</text>
</comment>
<proteinExistence type="predicted"/>
<sequence length="73" mass="8629">MSWNVQLQRICKKTITQTASHPPSQRVSWKHWLRESDWLLPSRKLLWLWMRNRPGGREITRSEEGLLSLGTCG</sequence>
<dbReference type="Proteomes" id="UP001164929">
    <property type="component" value="Chromosome 12"/>
</dbReference>
<reference evidence="1" key="1">
    <citation type="journal article" date="2023" name="Mol. Ecol. Resour.">
        <title>Chromosome-level genome assembly of a triploid poplar Populus alba 'Berolinensis'.</title>
        <authorList>
            <person name="Chen S."/>
            <person name="Yu Y."/>
            <person name="Wang X."/>
            <person name="Wang S."/>
            <person name="Zhang T."/>
            <person name="Zhou Y."/>
            <person name="He R."/>
            <person name="Meng N."/>
            <person name="Wang Y."/>
            <person name="Liu W."/>
            <person name="Liu Z."/>
            <person name="Liu J."/>
            <person name="Guo Q."/>
            <person name="Huang H."/>
            <person name="Sederoff R.R."/>
            <person name="Wang G."/>
            <person name="Qu G."/>
            <person name="Chen S."/>
        </authorList>
    </citation>
    <scope>NUCLEOTIDE SEQUENCE</scope>
    <source>
        <strain evidence="1">SC-2020</strain>
    </source>
</reference>
<organism evidence="1 2">
    <name type="scientific">Populus alba x Populus x berolinensis</name>
    <dbReference type="NCBI Taxonomy" id="444605"/>
    <lineage>
        <taxon>Eukaryota</taxon>
        <taxon>Viridiplantae</taxon>
        <taxon>Streptophyta</taxon>
        <taxon>Embryophyta</taxon>
        <taxon>Tracheophyta</taxon>
        <taxon>Spermatophyta</taxon>
        <taxon>Magnoliopsida</taxon>
        <taxon>eudicotyledons</taxon>
        <taxon>Gunneridae</taxon>
        <taxon>Pentapetalae</taxon>
        <taxon>rosids</taxon>
        <taxon>fabids</taxon>
        <taxon>Malpighiales</taxon>
        <taxon>Salicaceae</taxon>
        <taxon>Saliceae</taxon>
        <taxon>Populus</taxon>
    </lineage>
</organism>
<dbReference type="EMBL" id="JAQIZT010000012">
    <property type="protein sequence ID" value="KAJ6976732.1"/>
    <property type="molecule type" value="Genomic_DNA"/>
</dbReference>